<feature type="chain" id="PRO_5038999807" evidence="2">
    <location>
        <begin position="22"/>
        <end position="353"/>
    </location>
</feature>
<evidence type="ECO:0000313" key="4">
    <source>
        <dbReference type="Proteomes" id="UP000824037"/>
    </source>
</evidence>
<reference evidence="3" key="1">
    <citation type="journal article" date="2021" name="PeerJ">
        <title>Extensive microbial diversity within the chicken gut microbiome revealed by metagenomics and culture.</title>
        <authorList>
            <person name="Gilroy R."/>
            <person name="Ravi A."/>
            <person name="Getino M."/>
            <person name="Pursley I."/>
            <person name="Horton D.L."/>
            <person name="Alikhan N.F."/>
            <person name="Baker D."/>
            <person name="Gharbi K."/>
            <person name="Hall N."/>
            <person name="Watson M."/>
            <person name="Adriaenssens E.M."/>
            <person name="Foster-Nyarko E."/>
            <person name="Jarju S."/>
            <person name="Secka A."/>
            <person name="Antonio M."/>
            <person name="Oren A."/>
            <person name="Chaudhuri R.R."/>
            <person name="La Ragione R."/>
            <person name="Hildebrand F."/>
            <person name="Pallen M.J."/>
        </authorList>
    </citation>
    <scope>NUCLEOTIDE SEQUENCE</scope>
    <source>
        <strain evidence="3">ChiGjej4B4-7305</strain>
    </source>
</reference>
<dbReference type="PANTHER" id="PTHR33376">
    <property type="match status" value="1"/>
</dbReference>
<sequence length="353" mass="37956">MTRKKALAVAVTTVSVTLGLAACGSGDSGGGGGDAGSCDPETTWRLAFNQTEEHPQYQAGVQLGEDLCEATDGRYGIEVYANELLGTQSDVINNVSDGSVEMMWVGAPVLEAYNPDFVVFNLPYMFESPEAQAAVLGDEEAVGDLYTSIEDSESITVLSGVYAGVRNVYNASHPIVEPEDLSGLKLRVQQSDSQVQMIEMMGAVASPMGQGEVYTALQSGVLDGAENNETVYNALKHDEVAPYYSYTRHLMIPDYLLISTTALDGMSEEDRQAFQELIPDTVEQANSGFVTYAEESRAASEEAGAEFNDDVNIEAFREAVQPLIEETINNDVRQGLYDAVQAANEEFPAESGS</sequence>
<keyword evidence="1 2" id="KW-0732">Signal</keyword>
<accession>A0A9D2EHT1</accession>
<dbReference type="AlphaFoldDB" id="A0A9D2EHT1"/>
<feature type="signal peptide" evidence="2">
    <location>
        <begin position="1"/>
        <end position="21"/>
    </location>
</feature>
<dbReference type="Pfam" id="PF03480">
    <property type="entry name" value="DctP"/>
    <property type="match status" value="1"/>
</dbReference>
<dbReference type="PROSITE" id="PS51257">
    <property type="entry name" value="PROKAR_LIPOPROTEIN"/>
    <property type="match status" value="1"/>
</dbReference>
<dbReference type="EMBL" id="DXBY01000305">
    <property type="protein sequence ID" value="HIZ37620.1"/>
    <property type="molecule type" value="Genomic_DNA"/>
</dbReference>
<evidence type="ECO:0000256" key="1">
    <source>
        <dbReference type="ARBA" id="ARBA00022729"/>
    </source>
</evidence>
<proteinExistence type="predicted"/>
<dbReference type="GO" id="GO:0030246">
    <property type="term" value="F:carbohydrate binding"/>
    <property type="evidence" value="ECO:0007669"/>
    <property type="project" value="TreeGrafter"/>
</dbReference>
<organism evidence="3 4">
    <name type="scientific">Candidatus Ruania gallistercoris</name>
    <dbReference type="NCBI Taxonomy" id="2838746"/>
    <lineage>
        <taxon>Bacteria</taxon>
        <taxon>Bacillati</taxon>
        <taxon>Actinomycetota</taxon>
        <taxon>Actinomycetes</taxon>
        <taxon>Micrococcales</taxon>
        <taxon>Ruaniaceae</taxon>
        <taxon>Ruania</taxon>
    </lineage>
</organism>
<evidence type="ECO:0000256" key="2">
    <source>
        <dbReference type="SAM" id="SignalP"/>
    </source>
</evidence>
<dbReference type="InterPro" id="IPR038404">
    <property type="entry name" value="TRAP_DctP_sf"/>
</dbReference>
<protein>
    <submittedName>
        <fullName evidence="3">TRAP transporter substrate-binding protein</fullName>
    </submittedName>
</protein>
<evidence type="ECO:0000313" key="3">
    <source>
        <dbReference type="EMBL" id="HIZ37620.1"/>
    </source>
</evidence>
<comment type="caution">
    <text evidence="3">The sequence shown here is derived from an EMBL/GenBank/DDBJ whole genome shotgun (WGS) entry which is preliminary data.</text>
</comment>
<reference evidence="3" key="2">
    <citation type="submission" date="2021-04" db="EMBL/GenBank/DDBJ databases">
        <authorList>
            <person name="Gilroy R."/>
        </authorList>
    </citation>
    <scope>NUCLEOTIDE SEQUENCE</scope>
    <source>
        <strain evidence="3">ChiGjej4B4-7305</strain>
    </source>
</reference>
<dbReference type="NCBIfam" id="NF037995">
    <property type="entry name" value="TRAP_S1"/>
    <property type="match status" value="1"/>
</dbReference>
<dbReference type="Gene3D" id="3.40.190.170">
    <property type="entry name" value="Bacterial extracellular solute-binding protein, family 7"/>
    <property type="match status" value="1"/>
</dbReference>
<dbReference type="PANTHER" id="PTHR33376:SF2">
    <property type="entry name" value="DICARBOXYLATE-BINDING PERIPLASMIC PROTEIN"/>
    <property type="match status" value="1"/>
</dbReference>
<dbReference type="GO" id="GO:0055085">
    <property type="term" value="P:transmembrane transport"/>
    <property type="evidence" value="ECO:0007669"/>
    <property type="project" value="InterPro"/>
</dbReference>
<dbReference type="Proteomes" id="UP000824037">
    <property type="component" value="Unassembled WGS sequence"/>
</dbReference>
<gene>
    <name evidence="3" type="ORF">H9815_17725</name>
</gene>
<name>A0A9D2EHT1_9MICO</name>
<dbReference type="CDD" id="cd13671">
    <property type="entry name" value="PBP2_TRAP_SBP_like_3"/>
    <property type="match status" value="1"/>
</dbReference>
<dbReference type="InterPro" id="IPR018389">
    <property type="entry name" value="DctP_fam"/>
</dbReference>